<comment type="caution">
    <text evidence="14">The sequence shown here is derived from an EMBL/GenBank/DDBJ whole genome shotgun (WGS) entry which is preliminary data.</text>
</comment>
<feature type="binding site" evidence="10 12">
    <location>
        <position position="273"/>
    </location>
    <ligand>
        <name>ATP</name>
        <dbReference type="ChEBI" id="CHEBI:30616"/>
    </ligand>
</feature>
<evidence type="ECO:0000313" key="15">
    <source>
        <dbReference type="Proteomes" id="UP000727993"/>
    </source>
</evidence>
<evidence type="ECO:0000256" key="4">
    <source>
        <dbReference type="ARBA" id="ARBA00016471"/>
    </source>
</evidence>
<dbReference type="PANTHER" id="PTHR11406">
    <property type="entry name" value="PHOSPHOGLYCERATE KINASE"/>
    <property type="match status" value="1"/>
</dbReference>
<keyword evidence="10" id="KW-0963">Cytoplasm</keyword>
<keyword evidence="6 10" id="KW-0547">Nucleotide-binding</keyword>
<keyword evidence="7 10" id="KW-0418">Kinase</keyword>
<dbReference type="InterPro" id="IPR015824">
    <property type="entry name" value="Phosphoglycerate_kinase_N"/>
</dbReference>
<sequence length="388" mass="40735">MLFGVPVLEDLPSVDGRSVLVRCDFNVPLRDGEIADDHRIRAALPTLEWLTSRGAKVTAVTHLGRPKGTPDPAFDVAPVRRRLAELAPGVTLGENLRFSPGETANDPDFVDELMAGHDLYVNDAFGASHRAHASIVGPPSRVPSAAGLLLAREVEVLLGLRSHPRRPFVAITGGAKVSDKLGVIRALLGVADQILIGGGMCFTFFAALGHSVGSSLLEPDRIDDCKALLDEFGDRLVLPSDVVAMGPGGKIGDPEAGGEVRNMGRSVPDGWMGLDIGPGSAAEFADHVLEASTVLWNGPMGVFEDPRFEAGTRSVAQAVADCRGFTVIGGGDSAAAIAQFGFEDQVDHISTGGGASLELIERGDLPGVEALRRAPNAVEADESDEFNE</sequence>
<evidence type="ECO:0000256" key="12">
    <source>
        <dbReference type="PIRSR" id="PIRSR000724-2"/>
    </source>
</evidence>
<evidence type="ECO:0000256" key="5">
    <source>
        <dbReference type="ARBA" id="ARBA00022679"/>
    </source>
</evidence>
<evidence type="ECO:0000256" key="7">
    <source>
        <dbReference type="ARBA" id="ARBA00022777"/>
    </source>
</evidence>
<feature type="binding site" evidence="10">
    <location>
        <position position="39"/>
    </location>
    <ligand>
        <name>substrate</name>
    </ligand>
</feature>
<dbReference type="GO" id="GO:0043531">
    <property type="term" value="F:ADP binding"/>
    <property type="evidence" value="ECO:0007669"/>
    <property type="project" value="TreeGrafter"/>
</dbReference>
<evidence type="ECO:0000256" key="9">
    <source>
        <dbReference type="ARBA" id="ARBA00023152"/>
    </source>
</evidence>
<evidence type="ECO:0000256" key="10">
    <source>
        <dbReference type="HAMAP-Rule" id="MF_00145"/>
    </source>
</evidence>
<dbReference type="PIRSF" id="PIRSF000724">
    <property type="entry name" value="Pgk"/>
    <property type="match status" value="1"/>
</dbReference>
<dbReference type="GO" id="GO:0004618">
    <property type="term" value="F:phosphoglycerate kinase activity"/>
    <property type="evidence" value="ECO:0007669"/>
    <property type="project" value="UniProtKB-UniRule"/>
</dbReference>
<evidence type="ECO:0000256" key="6">
    <source>
        <dbReference type="ARBA" id="ARBA00022741"/>
    </source>
</evidence>
<dbReference type="EMBL" id="JADJZA010000011">
    <property type="protein sequence ID" value="MBK9298957.1"/>
    <property type="molecule type" value="Genomic_DNA"/>
</dbReference>
<dbReference type="SUPFAM" id="SSF53748">
    <property type="entry name" value="Phosphoglycerate kinase"/>
    <property type="match status" value="1"/>
</dbReference>
<dbReference type="Gene3D" id="3.40.50.1260">
    <property type="entry name" value="Phosphoglycerate kinase, N-terminal domain"/>
    <property type="match status" value="2"/>
</dbReference>
<feature type="binding site" evidence="10 11">
    <location>
        <begin position="24"/>
        <end position="26"/>
    </location>
    <ligand>
        <name>substrate</name>
    </ligand>
</feature>
<dbReference type="Pfam" id="PF00162">
    <property type="entry name" value="PGK"/>
    <property type="match status" value="2"/>
</dbReference>
<reference evidence="14 15" key="1">
    <citation type="submission" date="2020-10" db="EMBL/GenBank/DDBJ databases">
        <title>Connecting structure to function with the recovery of over 1000 high-quality activated sludge metagenome-assembled genomes encoding full-length rRNA genes using long-read sequencing.</title>
        <authorList>
            <person name="Singleton C.M."/>
            <person name="Petriglieri F."/>
            <person name="Kristensen J.M."/>
            <person name="Kirkegaard R.H."/>
            <person name="Michaelsen T.Y."/>
            <person name="Andersen M.H."/>
            <person name="Karst S.M."/>
            <person name="Dueholm M.S."/>
            <person name="Nielsen P.H."/>
            <person name="Albertsen M."/>
        </authorList>
    </citation>
    <scope>NUCLEOTIDE SEQUENCE [LARGE SCALE GENOMIC DNA]</scope>
    <source>
        <strain evidence="14">Lyne_18-Q3-R50-59_MAXAC.006</strain>
    </source>
</reference>
<evidence type="ECO:0000256" key="2">
    <source>
        <dbReference type="ARBA" id="ARBA00004838"/>
    </source>
</evidence>
<dbReference type="GO" id="GO:0005829">
    <property type="term" value="C:cytosol"/>
    <property type="evidence" value="ECO:0007669"/>
    <property type="project" value="TreeGrafter"/>
</dbReference>
<comment type="pathway">
    <text evidence="2 10">Carbohydrate degradation; glycolysis; pyruvate from D-glyceraldehyde 3-phosphate: step 2/5.</text>
</comment>
<feature type="binding site" evidence="10 12">
    <location>
        <begin position="330"/>
        <end position="333"/>
    </location>
    <ligand>
        <name>ATP</name>
        <dbReference type="ChEBI" id="CHEBI:30616"/>
    </ligand>
</feature>
<evidence type="ECO:0000256" key="3">
    <source>
        <dbReference type="ARBA" id="ARBA00013061"/>
    </source>
</evidence>
<dbReference type="Proteomes" id="UP000727993">
    <property type="component" value="Unassembled WGS sequence"/>
</dbReference>
<dbReference type="PRINTS" id="PR00477">
    <property type="entry name" value="PHGLYCKINASE"/>
</dbReference>
<feature type="binding site" evidence="10 12">
    <location>
        <position position="304"/>
    </location>
    <ligand>
        <name>ATP</name>
        <dbReference type="ChEBI" id="CHEBI:30616"/>
    </ligand>
</feature>
<evidence type="ECO:0000313" key="14">
    <source>
        <dbReference type="EMBL" id="MBK9298957.1"/>
    </source>
</evidence>
<comment type="subcellular location">
    <subcellularLocation>
        <location evidence="10">Cytoplasm</location>
    </subcellularLocation>
</comment>
<dbReference type="GO" id="GO:0006094">
    <property type="term" value="P:gluconeogenesis"/>
    <property type="evidence" value="ECO:0007669"/>
    <property type="project" value="TreeGrafter"/>
</dbReference>
<proteinExistence type="inferred from homology"/>
<feature type="binding site" evidence="10 12">
    <location>
        <position position="180"/>
    </location>
    <ligand>
        <name>ATP</name>
        <dbReference type="ChEBI" id="CHEBI:30616"/>
    </ligand>
</feature>
<evidence type="ECO:0000256" key="1">
    <source>
        <dbReference type="ARBA" id="ARBA00000642"/>
    </source>
</evidence>
<evidence type="ECO:0000256" key="8">
    <source>
        <dbReference type="ARBA" id="ARBA00022840"/>
    </source>
</evidence>
<name>A0A936NHF7_9ACTN</name>
<accession>A0A936NHF7</accession>
<dbReference type="FunFam" id="3.40.50.1260:FF:000001">
    <property type="entry name" value="Phosphoglycerate kinase"/>
    <property type="match status" value="1"/>
</dbReference>
<comment type="subunit">
    <text evidence="10">Monomer.</text>
</comment>
<dbReference type="PANTHER" id="PTHR11406:SF23">
    <property type="entry name" value="PHOSPHOGLYCERATE KINASE 1, CHLOROPLASTIC-RELATED"/>
    <property type="match status" value="1"/>
</dbReference>
<feature type="binding site" evidence="10 11">
    <location>
        <begin position="62"/>
        <end position="65"/>
    </location>
    <ligand>
        <name>substrate</name>
    </ligand>
</feature>
<feature type="binding site" evidence="11">
    <location>
        <position position="39"/>
    </location>
    <ligand>
        <name>(2R)-3-phosphoglycerate</name>
        <dbReference type="ChEBI" id="CHEBI:58272"/>
    </ligand>
</feature>
<feature type="binding site" evidence="11">
    <location>
        <position position="97"/>
    </location>
    <ligand>
        <name>(2R)-3-phosphoglycerate</name>
        <dbReference type="ChEBI" id="CHEBI:58272"/>
    </ligand>
</feature>
<keyword evidence="5 10" id="KW-0808">Transferase</keyword>
<protein>
    <recommendedName>
        <fullName evidence="4 10">Phosphoglycerate kinase</fullName>
        <ecNumber evidence="3 10">2.7.2.3</ecNumber>
    </recommendedName>
</protein>
<feature type="binding site" evidence="10">
    <location>
        <position position="130"/>
    </location>
    <ligand>
        <name>substrate</name>
    </ligand>
</feature>
<dbReference type="EC" id="2.7.2.3" evidence="3 10"/>
<dbReference type="InterPro" id="IPR036043">
    <property type="entry name" value="Phosphoglycerate_kinase_sf"/>
</dbReference>
<dbReference type="GO" id="GO:0005524">
    <property type="term" value="F:ATP binding"/>
    <property type="evidence" value="ECO:0007669"/>
    <property type="project" value="UniProtKB-KW"/>
</dbReference>
<evidence type="ECO:0000256" key="11">
    <source>
        <dbReference type="PIRSR" id="PIRSR000724-1"/>
    </source>
</evidence>
<feature type="binding site" evidence="11">
    <location>
        <position position="130"/>
    </location>
    <ligand>
        <name>(2R)-3-phosphoglycerate</name>
        <dbReference type="ChEBI" id="CHEBI:58272"/>
    </ligand>
</feature>
<organism evidence="14 15">
    <name type="scientific">Candidatus Neomicrothrix subdominans</name>
    <dbReference type="NCBI Taxonomy" id="2954438"/>
    <lineage>
        <taxon>Bacteria</taxon>
        <taxon>Bacillati</taxon>
        <taxon>Actinomycetota</taxon>
        <taxon>Acidimicrobiia</taxon>
        <taxon>Acidimicrobiales</taxon>
        <taxon>Microthrixaceae</taxon>
        <taxon>Candidatus Neomicrothrix</taxon>
    </lineage>
</organism>
<dbReference type="GO" id="GO:0006096">
    <property type="term" value="P:glycolytic process"/>
    <property type="evidence" value="ECO:0007669"/>
    <property type="project" value="UniProtKB-UniRule"/>
</dbReference>
<keyword evidence="9 10" id="KW-0324">Glycolysis</keyword>
<dbReference type="InterPro" id="IPR001576">
    <property type="entry name" value="Phosphoglycerate_kinase"/>
</dbReference>
<dbReference type="AlphaFoldDB" id="A0A936NHF7"/>
<keyword evidence="8 10" id="KW-0067">ATP-binding</keyword>
<comment type="catalytic activity">
    <reaction evidence="1 10 13">
        <text>(2R)-3-phosphoglycerate + ATP = (2R)-3-phospho-glyceroyl phosphate + ADP</text>
        <dbReference type="Rhea" id="RHEA:14801"/>
        <dbReference type="ChEBI" id="CHEBI:30616"/>
        <dbReference type="ChEBI" id="CHEBI:57604"/>
        <dbReference type="ChEBI" id="CHEBI:58272"/>
        <dbReference type="ChEBI" id="CHEBI:456216"/>
        <dbReference type="EC" id="2.7.2.3"/>
    </reaction>
</comment>
<dbReference type="HAMAP" id="MF_00145">
    <property type="entry name" value="Phosphoglyc_kinase"/>
    <property type="match status" value="1"/>
</dbReference>
<gene>
    <name evidence="10" type="primary">pgk</name>
    <name evidence="14" type="ORF">IPN02_19445</name>
</gene>
<evidence type="ECO:0000256" key="13">
    <source>
        <dbReference type="RuleBase" id="RU000532"/>
    </source>
</evidence>
<comment type="similarity">
    <text evidence="10 13">Belongs to the phosphoglycerate kinase family.</text>
</comment>
<feature type="binding site" evidence="10">
    <location>
        <position position="97"/>
    </location>
    <ligand>
        <name>substrate</name>
    </ligand>
</feature>